<evidence type="ECO:0000256" key="4">
    <source>
        <dbReference type="ARBA" id="ARBA00022559"/>
    </source>
</evidence>
<dbReference type="PROSITE" id="PS51352">
    <property type="entry name" value="THIOREDOXIN_2"/>
    <property type="match status" value="1"/>
</dbReference>
<dbReference type="GO" id="GO:0045454">
    <property type="term" value="P:cell redox homeostasis"/>
    <property type="evidence" value="ECO:0007669"/>
    <property type="project" value="TreeGrafter"/>
</dbReference>
<dbReference type="CDD" id="cd03017">
    <property type="entry name" value="PRX_BCP"/>
    <property type="match status" value="1"/>
</dbReference>
<evidence type="ECO:0000256" key="5">
    <source>
        <dbReference type="ARBA" id="ARBA00022862"/>
    </source>
</evidence>
<proteinExistence type="inferred from homology"/>
<comment type="catalytic activity">
    <reaction evidence="12">
        <text>a hydroperoxide + [thioredoxin]-dithiol = an alcohol + [thioredoxin]-disulfide + H2O</text>
        <dbReference type="Rhea" id="RHEA:62620"/>
        <dbReference type="Rhea" id="RHEA-COMP:10698"/>
        <dbReference type="Rhea" id="RHEA-COMP:10700"/>
        <dbReference type="ChEBI" id="CHEBI:15377"/>
        <dbReference type="ChEBI" id="CHEBI:29950"/>
        <dbReference type="ChEBI" id="CHEBI:30879"/>
        <dbReference type="ChEBI" id="CHEBI:35924"/>
        <dbReference type="ChEBI" id="CHEBI:50058"/>
        <dbReference type="EC" id="1.11.1.24"/>
    </reaction>
</comment>
<evidence type="ECO:0000256" key="8">
    <source>
        <dbReference type="ARBA" id="ARBA00023284"/>
    </source>
</evidence>
<dbReference type="EC" id="1.11.1.24" evidence="3"/>
<keyword evidence="16" id="KW-1185">Reference proteome</keyword>
<accession>A0A0P1MUD2</accession>
<protein>
    <recommendedName>
        <fullName evidence="3">thioredoxin-dependent peroxiredoxin</fullName>
        <ecNumber evidence="3">1.11.1.24</ecNumber>
    </recommendedName>
    <alternativeName>
        <fullName evidence="9">Thioredoxin peroxidase</fullName>
    </alternativeName>
    <alternativeName>
        <fullName evidence="11">Thioredoxin-dependent peroxiredoxin Bcp</fullName>
    </alternativeName>
</protein>
<dbReference type="PANTHER" id="PTHR42801:SF4">
    <property type="entry name" value="AHPC_TSA FAMILY PROTEIN"/>
    <property type="match status" value="1"/>
</dbReference>
<evidence type="ECO:0000259" key="14">
    <source>
        <dbReference type="PROSITE" id="PS51352"/>
    </source>
</evidence>
<dbReference type="FunFam" id="3.40.30.10:FF:000007">
    <property type="entry name" value="Thioredoxin-dependent thiol peroxidase"/>
    <property type="match status" value="1"/>
</dbReference>
<feature type="domain" description="Thioredoxin" evidence="14">
    <location>
        <begin position="2"/>
        <end position="148"/>
    </location>
</feature>
<evidence type="ECO:0000256" key="13">
    <source>
        <dbReference type="PIRSR" id="PIRSR000239-1"/>
    </source>
</evidence>
<dbReference type="Pfam" id="PF00578">
    <property type="entry name" value="AhpC-TSA"/>
    <property type="match status" value="1"/>
</dbReference>
<evidence type="ECO:0000256" key="2">
    <source>
        <dbReference type="ARBA" id="ARBA00011245"/>
    </source>
</evidence>
<dbReference type="OrthoDB" id="9812811at2"/>
<dbReference type="RefSeq" id="WP_092348375.1">
    <property type="nucleotide sequence ID" value="NZ_CZVW01000005.1"/>
</dbReference>
<keyword evidence="7" id="KW-1015">Disulfide bond</keyword>
<evidence type="ECO:0000256" key="7">
    <source>
        <dbReference type="ARBA" id="ARBA00023157"/>
    </source>
</evidence>
<keyword evidence="4" id="KW-0575">Peroxidase</keyword>
<dbReference type="SUPFAM" id="SSF52833">
    <property type="entry name" value="Thioredoxin-like"/>
    <property type="match status" value="1"/>
</dbReference>
<keyword evidence="8" id="KW-0676">Redox-active center</keyword>
<comment type="subunit">
    <text evidence="2">Monomer.</text>
</comment>
<keyword evidence="5" id="KW-0049">Antioxidant</keyword>
<gene>
    <name evidence="15" type="ORF">JGI23_00634</name>
</gene>
<keyword evidence="6" id="KW-0560">Oxidoreductase</keyword>
<dbReference type="InterPro" id="IPR013766">
    <property type="entry name" value="Thioredoxin_domain"/>
</dbReference>
<dbReference type="GO" id="GO:0008379">
    <property type="term" value="F:thioredoxin peroxidase activity"/>
    <property type="evidence" value="ECO:0007669"/>
    <property type="project" value="TreeGrafter"/>
</dbReference>
<dbReference type="GO" id="GO:0005737">
    <property type="term" value="C:cytoplasm"/>
    <property type="evidence" value="ECO:0007669"/>
    <property type="project" value="TreeGrafter"/>
</dbReference>
<name>A0A0P1MUD2_9BACT</name>
<dbReference type="InterPro" id="IPR050924">
    <property type="entry name" value="Peroxiredoxin_BCP/PrxQ"/>
</dbReference>
<dbReference type="EMBL" id="CZVW01000005">
    <property type="protein sequence ID" value="CUS99250.1"/>
    <property type="molecule type" value="Genomic_DNA"/>
</dbReference>
<evidence type="ECO:0000256" key="11">
    <source>
        <dbReference type="ARBA" id="ARBA00042639"/>
    </source>
</evidence>
<dbReference type="InterPro" id="IPR036249">
    <property type="entry name" value="Thioredoxin-like_sf"/>
</dbReference>
<dbReference type="InterPro" id="IPR000866">
    <property type="entry name" value="AhpC/TSA"/>
</dbReference>
<dbReference type="Proteomes" id="UP000199197">
    <property type="component" value="Unassembled WGS sequence"/>
</dbReference>
<evidence type="ECO:0000256" key="12">
    <source>
        <dbReference type="ARBA" id="ARBA00049091"/>
    </source>
</evidence>
<dbReference type="InterPro" id="IPR024706">
    <property type="entry name" value="Peroxiredoxin_AhpC-typ"/>
</dbReference>
<feature type="active site" description="Cysteine sulfenic acid (-SOH) intermediate; for peroxidase activity" evidence="13">
    <location>
        <position position="44"/>
    </location>
</feature>
<evidence type="ECO:0000256" key="3">
    <source>
        <dbReference type="ARBA" id="ARBA00013017"/>
    </source>
</evidence>
<dbReference type="AlphaFoldDB" id="A0A0P1MUD2"/>
<dbReference type="PIRSF" id="PIRSF000239">
    <property type="entry name" value="AHPC"/>
    <property type="match status" value="1"/>
</dbReference>
<dbReference type="GO" id="GO:0034599">
    <property type="term" value="P:cellular response to oxidative stress"/>
    <property type="evidence" value="ECO:0007669"/>
    <property type="project" value="TreeGrafter"/>
</dbReference>
<evidence type="ECO:0000256" key="9">
    <source>
        <dbReference type="ARBA" id="ARBA00032824"/>
    </source>
</evidence>
<evidence type="ECO:0000313" key="16">
    <source>
        <dbReference type="Proteomes" id="UP000199197"/>
    </source>
</evidence>
<comment type="similarity">
    <text evidence="10">Belongs to the peroxiredoxin family. BCP/PrxQ subfamily.</text>
</comment>
<evidence type="ECO:0000256" key="10">
    <source>
        <dbReference type="ARBA" id="ARBA00038489"/>
    </source>
</evidence>
<reference evidence="16" key="1">
    <citation type="submission" date="2015-11" db="EMBL/GenBank/DDBJ databases">
        <authorList>
            <person name="Varghese N."/>
        </authorList>
    </citation>
    <scope>NUCLEOTIDE SEQUENCE [LARGE SCALE GENOMIC DNA]</scope>
    <source>
        <strain evidence="16">JGI-23</strain>
    </source>
</reference>
<evidence type="ECO:0000256" key="1">
    <source>
        <dbReference type="ARBA" id="ARBA00003330"/>
    </source>
</evidence>
<dbReference type="PANTHER" id="PTHR42801">
    <property type="entry name" value="THIOREDOXIN-DEPENDENT PEROXIDE REDUCTASE"/>
    <property type="match status" value="1"/>
</dbReference>
<comment type="function">
    <text evidence="1">Thiol-specific peroxidase that catalyzes the reduction of hydrogen peroxide and organic hydroperoxides to water and alcohols, respectively. Plays a role in cell protection against oxidative stress by detoxifying peroxides and as sensor of hydrogen peroxide-mediated signaling events.</text>
</comment>
<organism evidence="15 16">
    <name type="scientific">Candidatus Chryseopegocella kryptomonas</name>
    <dbReference type="NCBI Taxonomy" id="1633643"/>
    <lineage>
        <taxon>Bacteria</taxon>
        <taxon>Pseudomonadati</taxon>
        <taxon>Candidatus Kryptoniota</taxon>
        <taxon>Candidatus Chryseopegocella</taxon>
    </lineage>
</organism>
<evidence type="ECO:0000313" key="15">
    <source>
        <dbReference type="EMBL" id="CUS99250.1"/>
    </source>
</evidence>
<evidence type="ECO:0000256" key="6">
    <source>
        <dbReference type="ARBA" id="ARBA00023002"/>
    </source>
</evidence>
<dbReference type="Gene3D" id="3.40.30.10">
    <property type="entry name" value="Glutaredoxin"/>
    <property type="match status" value="1"/>
</dbReference>
<sequence>MLKPGDRIPNFSGMCTDGRIITSDDLKGKWTVLFFYPKAFTPGCTKEICNIRDGYGFLSKYDVNVLGVSKDDVETQKKFKERYNFPYEMIADENANVIKAFGVSGILGFAKRVTFIINPDGEIAYVIDKVKVSEHYRQIIDALEKVLKPN</sequence>